<evidence type="ECO:0000256" key="2">
    <source>
        <dbReference type="ARBA" id="ARBA00022676"/>
    </source>
</evidence>
<gene>
    <name evidence="7" type="ORF">AXF42_Ash005278</name>
</gene>
<keyword evidence="5" id="KW-0325">Glycoprotein</keyword>
<feature type="transmembrane region" description="Helical" evidence="6">
    <location>
        <begin position="21"/>
        <end position="47"/>
    </location>
</feature>
<keyword evidence="3" id="KW-0808">Transferase</keyword>
<dbReference type="EMBL" id="KZ451908">
    <property type="protein sequence ID" value="PKA63383.1"/>
    <property type="molecule type" value="Genomic_DNA"/>
</dbReference>
<dbReference type="PANTHER" id="PTHR45719">
    <property type="entry name" value="GLYCOSYLTRANSFERASE"/>
    <property type="match status" value="1"/>
</dbReference>
<reference evidence="7 8" key="1">
    <citation type="journal article" date="2017" name="Nature">
        <title>The Apostasia genome and the evolution of orchids.</title>
        <authorList>
            <person name="Zhang G.Q."/>
            <person name="Liu K.W."/>
            <person name="Li Z."/>
            <person name="Lohaus R."/>
            <person name="Hsiao Y.Y."/>
            <person name="Niu S.C."/>
            <person name="Wang J.Y."/>
            <person name="Lin Y.C."/>
            <person name="Xu Q."/>
            <person name="Chen L.J."/>
            <person name="Yoshida K."/>
            <person name="Fujiwara S."/>
            <person name="Wang Z.W."/>
            <person name="Zhang Y.Q."/>
            <person name="Mitsuda N."/>
            <person name="Wang M."/>
            <person name="Liu G.H."/>
            <person name="Pecoraro L."/>
            <person name="Huang H.X."/>
            <person name="Xiao X.J."/>
            <person name="Lin M."/>
            <person name="Wu X.Y."/>
            <person name="Wu W.L."/>
            <person name="Chen Y.Y."/>
            <person name="Chang S.B."/>
            <person name="Sakamoto S."/>
            <person name="Ohme-Takagi M."/>
            <person name="Yagi M."/>
            <person name="Zeng S.J."/>
            <person name="Shen C.Y."/>
            <person name="Yeh C.M."/>
            <person name="Luo Y.B."/>
            <person name="Tsai W.C."/>
            <person name="Van de Peer Y."/>
            <person name="Liu Z.J."/>
        </authorList>
    </citation>
    <scope>NUCLEOTIDE SEQUENCE [LARGE SCALE GENOMIC DNA]</scope>
    <source>
        <strain evidence="8">cv. Shenzhen</strain>
        <tissue evidence="7">Stem</tissue>
    </source>
</reference>
<keyword evidence="8" id="KW-1185">Reference proteome</keyword>
<evidence type="ECO:0000256" key="5">
    <source>
        <dbReference type="ARBA" id="ARBA00023180"/>
    </source>
</evidence>
<organism evidence="7 8">
    <name type="scientific">Apostasia shenzhenica</name>
    <dbReference type="NCBI Taxonomy" id="1088818"/>
    <lineage>
        <taxon>Eukaryota</taxon>
        <taxon>Viridiplantae</taxon>
        <taxon>Streptophyta</taxon>
        <taxon>Embryophyta</taxon>
        <taxon>Tracheophyta</taxon>
        <taxon>Spermatophyta</taxon>
        <taxon>Magnoliopsida</taxon>
        <taxon>Liliopsida</taxon>
        <taxon>Asparagales</taxon>
        <taxon>Orchidaceae</taxon>
        <taxon>Apostasioideae</taxon>
        <taxon>Apostasia</taxon>
    </lineage>
</organism>
<accession>A0A2I0B6F9</accession>
<evidence type="ECO:0000256" key="6">
    <source>
        <dbReference type="SAM" id="Phobius"/>
    </source>
</evidence>
<evidence type="ECO:0000313" key="7">
    <source>
        <dbReference type="EMBL" id="PKA63383.1"/>
    </source>
</evidence>
<evidence type="ECO:0000313" key="8">
    <source>
        <dbReference type="Proteomes" id="UP000236161"/>
    </source>
</evidence>
<dbReference type="PANTHER" id="PTHR45719:SF7">
    <property type="entry name" value="OS01G0201100 PROTEIN"/>
    <property type="match status" value="1"/>
</dbReference>
<sequence length="422" mass="47704">MELMKGRISLAPISPEKKWAALPIFLTSLIFFFVLLTSLNMGLLASLSALHAVLFSREAVETHPSSVFTVPAQASPPPPTAPSLGFGVPRFAYFISGSKGDLDQLWRTLHAIYHPRNIYLLHLDLESPRAERSELAGRVARHPLFSGNVHVIAKANMVTYLGPTMVANTLHASAILLKKSMEWDWFINLSASDYPLVTQDDLLFAFSKLPKNLSFVEHTSRLGWKEAERGKPMIVDPGLYKTTKSRVFWVWPKRELPSAFKLFTGSAWMVLSREFVEYSVWGWDNLPRILLMYYSNFVSSPEGYFHTLICNSPEFAATAVNHDLHHIAWDYPPKQHPHILSVNDTAKLIGSHAAFARKFRKDDQVLDFIDQKLLRRSKDGFAAGGWRSGDDGELKPGPGARRLMRLMDRVVRSEAFRKNQCV</sequence>
<dbReference type="AlphaFoldDB" id="A0A2I0B6F9"/>
<protein>
    <recommendedName>
        <fullName evidence="9">Xylosyltransferase 2</fullName>
    </recommendedName>
</protein>
<keyword evidence="6" id="KW-1133">Transmembrane helix</keyword>
<proteinExistence type="predicted"/>
<dbReference type="InterPro" id="IPR044610">
    <property type="entry name" value="GLCAT14A/B/C"/>
</dbReference>
<evidence type="ECO:0000256" key="1">
    <source>
        <dbReference type="ARBA" id="ARBA00004606"/>
    </source>
</evidence>
<dbReference type="Proteomes" id="UP000236161">
    <property type="component" value="Unassembled WGS sequence"/>
</dbReference>
<dbReference type="GO" id="GO:0015020">
    <property type="term" value="F:glucuronosyltransferase activity"/>
    <property type="evidence" value="ECO:0007669"/>
    <property type="project" value="InterPro"/>
</dbReference>
<keyword evidence="2" id="KW-0328">Glycosyltransferase</keyword>
<evidence type="ECO:0000256" key="3">
    <source>
        <dbReference type="ARBA" id="ARBA00022679"/>
    </source>
</evidence>
<comment type="subcellular location">
    <subcellularLocation>
        <location evidence="1">Membrane</location>
        <topology evidence="1">Single-pass type II membrane protein</topology>
    </subcellularLocation>
</comment>
<dbReference type="GO" id="GO:0016020">
    <property type="term" value="C:membrane"/>
    <property type="evidence" value="ECO:0007669"/>
    <property type="project" value="UniProtKB-SubCell"/>
</dbReference>
<keyword evidence="4 6" id="KW-0472">Membrane</keyword>
<evidence type="ECO:0000256" key="4">
    <source>
        <dbReference type="ARBA" id="ARBA00023136"/>
    </source>
</evidence>
<dbReference type="OrthoDB" id="2019572at2759"/>
<evidence type="ECO:0008006" key="9">
    <source>
        <dbReference type="Google" id="ProtNLM"/>
    </source>
</evidence>
<name>A0A2I0B6F9_9ASPA</name>
<dbReference type="Pfam" id="PF02485">
    <property type="entry name" value="Branch"/>
    <property type="match status" value="1"/>
</dbReference>
<dbReference type="InterPro" id="IPR003406">
    <property type="entry name" value="Glyco_trans_14"/>
</dbReference>
<keyword evidence="6" id="KW-0812">Transmembrane</keyword>